<dbReference type="Gene3D" id="3.30.365.10">
    <property type="entry name" value="Aldehyde oxidase/xanthine dehydrogenase, molybdopterin binding domain"/>
    <property type="match status" value="4"/>
</dbReference>
<dbReference type="PATRIC" id="fig|270351.10.peg.7053"/>
<evidence type="ECO:0000259" key="4">
    <source>
        <dbReference type="SMART" id="SM01008"/>
    </source>
</evidence>
<gene>
    <name evidence="5" type="primary">coxL</name>
    <name evidence="5" type="ORF">Maq22A_2p40650</name>
</gene>
<keyword evidence="1" id="KW-0500">Molybdenum</keyword>
<dbReference type="InterPro" id="IPR000674">
    <property type="entry name" value="Ald_Oxase/Xan_DH_a/b"/>
</dbReference>
<evidence type="ECO:0000313" key="6">
    <source>
        <dbReference type="Proteomes" id="UP000061432"/>
    </source>
</evidence>
<proteinExistence type="predicted"/>
<dbReference type="AlphaFoldDB" id="A0A0C6FS79"/>
<dbReference type="EMBL" id="AP014706">
    <property type="protein sequence ID" value="BAQ49922.1"/>
    <property type="molecule type" value="Genomic_DNA"/>
</dbReference>
<dbReference type="InterPro" id="IPR036856">
    <property type="entry name" value="Ald_Oxase/Xan_DH_a/b_sf"/>
</dbReference>
<feature type="region of interest" description="Disordered" evidence="3">
    <location>
        <begin position="594"/>
        <end position="619"/>
    </location>
</feature>
<dbReference type="InterPro" id="IPR016208">
    <property type="entry name" value="Ald_Oxase/xanthine_DH-like"/>
</dbReference>
<evidence type="ECO:0000256" key="2">
    <source>
        <dbReference type="ARBA" id="ARBA00023002"/>
    </source>
</evidence>
<dbReference type="PANTHER" id="PTHR11908">
    <property type="entry name" value="XANTHINE DEHYDROGENASE"/>
    <property type="match status" value="1"/>
</dbReference>
<organism evidence="5 6">
    <name type="scientific">Methylobacterium aquaticum</name>
    <dbReference type="NCBI Taxonomy" id="270351"/>
    <lineage>
        <taxon>Bacteria</taxon>
        <taxon>Pseudomonadati</taxon>
        <taxon>Pseudomonadota</taxon>
        <taxon>Alphaproteobacteria</taxon>
        <taxon>Hyphomicrobiales</taxon>
        <taxon>Methylobacteriaceae</taxon>
        <taxon>Methylobacterium</taxon>
    </lineage>
</organism>
<name>A0A0C6FS79_9HYPH</name>
<evidence type="ECO:0000313" key="5">
    <source>
        <dbReference type="EMBL" id="BAQ49922.1"/>
    </source>
</evidence>
<dbReference type="InterPro" id="IPR008274">
    <property type="entry name" value="AldOxase/xan_DH_MoCoBD1"/>
</dbReference>
<keyword evidence="5" id="KW-0614">Plasmid</keyword>
<keyword evidence="2" id="KW-0560">Oxidoreductase</keyword>
<dbReference type="RefSeq" id="WP_060851036.1">
    <property type="nucleotide sequence ID" value="NZ_AP014706.1"/>
</dbReference>
<evidence type="ECO:0000256" key="1">
    <source>
        <dbReference type="ARBA" id="ARBA00022505"/>
    </source>
</evidence>
<dbReference type="OrthoDB" id="8428274at2"/>
<reference evidence="6" key="2">
    <citation type="submission" date="2015-01" db="EMBL/GenBank/DDBJ databases">
        <title>Complete genome sequence of Methylobacterium aquaticum strain 22A.</title>
        <authorList>
            <person name="Tani A."/>
            <person name="Ogura Y."/>
            <person name="Hayashi T."/>
        </authorList>
    </citation>
    <scope>NUCLEOTIDE SEQUENCE [LARGE SCALE GENOMIC DNA]</scope>
    <source>
        <strain evidence="6">MA-22A</strain>
        <plasmid evidence="6">Plasmid pMaq22A_2p DNA</plasmid>
    </source>
</reference>
<protein>
    <submittedName>
        <fullName evidence="5">Aerobic-type carbon monoxide dehydrogenase, large subunit CoxL/CutL homologs</fullName>
    </submittedName>
</protein>
<dbReference type="SUPFAM" id="SSF56003">
    <property type="entry name" value="Molybdenum cofactor-binding domain"/>
    <property type="match status" value="1"/>
</dbReference>
<dbReference type="SUPFAM" id="SSF54665">
    <property type="entry name" value="CO dehydrogenase molybdoprotein N-domain-like"/>
    <property type="match status" value="1"/>
</dbReference>
<geneLocation type="plasmid" evidence="6">
    <name>pMaq22A_2p DNA</name>
</geneLocation>
<dbReference type="Gene3D" id="3.90.1170.50">
    <property type="entry name" value="Aldehyde oxidase/xanthine dehydrogenase, a/b hammerhead"/>
    <property type="match status" value="1"/>
</dbReference>
<dbReference type="InterPro" id="IPR037165">
    <property type="entry name" value="AldOxase/xan_DH_Mopterin-bd_sf"/>
</dbReference>
<dbReference type="PANTHER" id="PTHR11908:SF132">
    <property type="entry name" value="ALDEHYDE OXIDASE 1-RELATED"/>
    <property type="match status" value="1"/>
</dbReference>
<dbReference type="GO" id="GO:0005506">
    <property type="term" value="F:iron ion binding"/>
    <property type="evidence" value="ECO:0007669"/>
    <property type="project" value="InterPro"/>
</dbReference>
<dbReference type="Proteomes" id="UP000061432">
    <property type="component" value="Plasmid pMaq22A_2p"/>
</dbReference>
<dbReference type="Pfam" id="PF20256">
    <property type="entry name" value="MoCoBD_2"/>
    <property type="match status" value="1"/>
</dbReference>
<sequence>MTREAHPFTGRPIPRTEAGLKVSGAITYAGDVVLPGLLHAVLVPSPIARGTIRSADTTAAAAVPGVVRVFTPGTMPRLVSPPEQPDWDIMYGSAFVPMADATIHYAGQPIGLVLAETLEAARHAAAIVRYAFDEDVPCVGLEGDADLSGEAWHEPEQVWLGFLAGHLPGAVRRGDAAAALSHAEVTIEGRWTLAYNHHNPMEPAASVAVWEDGDRLTLYETSQHVANHRNGLAKVLGLPRENVRVVAAYVGGGFGCKGPVWSHSWLAALAAREVGRPVRLVLSRAQMYTSVGFREEQRIDLALGATRDGRLVGAAVTKLSATPAWEDWVEPSWYPFTFLYDLPALETRCRLRRANVMAPTFMRAPGEAPGMLVQECALNELAAELGIDPIDLRLRNHADAYPVDGSPCSSKRLKECYRVGAERFGWPQRRPEPRTMREDGLLIGIGMASASHTVYRQPARARVTITAGGTAHVAASATDIGTGTATFMRQLAADALALPIDAVRALIGDTGLPEAPMQAGASLTGSLAPAVMEAARDLTARLLGMAAGQEDGPFHGRGTDDLRLEDNRIVARDGASETVAAVLRRAGLTELSCEGRFDPGGPGQVRTGEPERDARAGPRGMHSFGAIFARVAVDPDLGMIRVRQLTGVYAGGRILNPKLAESQLIGGITWGMSQALFEATHMDPRFGRFTNTNLAEYMIPVNLDVPVIDVTFLDDPDPFINPAGVKGVGEIGITGVAAAISDAVWHATGKRLRSTPILAEALLED</sequence>
<accession>A0A0C6FS79</accession>
<dbReference type="InterPro" id="IPR046867">
    <property type="entry name" value="AldOxase/xan_DH_MoCoBD2"/>
</dbReference>
<evidence type="ECO:0000256" key="3">
    <source>
        <dbReference type="SAM" id="MobiDB-lite"/>
    </source>
</evidence>
<dbReference type="Pfam" id="PF01315">
    <property type="entry name" value="Ald_Xan_dh_C"/>
    <property type="match status" value="1"/>
</dbReference>
<reference evidence="5 6" key="1">
    <citation type="journal article" date="2015" name="Genome Announc.">
        <title>Complete Genome Sequence of Methylobacterium aquaticum Strain 22A, Isolated from Racomitrium japonicum Moss.</title>
        <authorList>
            <person name="Tani A."/>
            <person name="Ogura Y."/>
            <person name="Hayashi T."/>
            <person name="Kimbara K."/>
        </authorList>
    </citation>
    <scope>NUCLEOTIDE SEQUENCE [LARGE SCALE GENOMIC DNA]</scope>
    <source>
        <strain evidence="5 6">MA-22A</strain>
        <plasmid evidence="6">Plasmid pMaq22A_2p DNA</plasmid>
    </source>
</reference>
<dbReference type="KEGG" id="maqu:Maq22A_2p40650"/>
<dbReference type="Pfam" id="PF02738">
    <property type="entry name" value="MoCoBD_1"/>
    <property type="match status" value="1"/>
</dbReference>
<dbReference type="SMART" id="SM01008">
    <property type="entry name" value="Ald_Xan_dh_C"/>
    <property type="match status" value="1"/>
</dbReference>
<dbReference type="GO" id="GO:0016491">
    <property type="term" value="F:oxidoreductase activity"/>
    <property type="evidence" value="ECO:0007669"/>
    <property type="project" value="UniProtKB-KW"/>
</dbReference>
<feature type="domain" description="Aldehyde oxidase/xanthine dehydrogenase a/b hammerhead" evidence="4">
    <location>
        <begin position="23"/>
        <end position="136"/>
    </location>
</feature>